<reference evidence="4 5" key="1">
    <citation type="submission" date="2018-07" db="EMBL/GenBank/DDBJ databases">
        <title>Chitinophaga K2CV101002-2 sp. nov., isolated from a monsoon evergreen broad-leaved forest soil.</title>
        <authorList>
            <person name="Lv Y."/>
        </authorList>
    </citation>
    <scope>NUCLEOTIDE SEQUENCE [LARGE SCALE GENOMIC DNA]</scope>
    <source>
        <strain evidence="4 5">GDMCC 1.1288</strain>
    </source>
</reference>
<dbReference type="Gene3D" id="2.70.98.10">
    <property type="match status" value="1"/>
</dbReference>
<evidence type="ECO:0000256" key="1">
    <source>
        <dbReference type="ARBA" id="ARBA00001913"/>
    </source>
</evidence>
<comment type="caution">
    <text evidence="4">The sequence shown here is derived from an EMBL/GenBank/DDBJ whole genome shotgun (WGS) entry which is preliminary data.</text>
</comment>
<evidence type="ECO:0000313" key="5">
    <source>
        <dbReference type="Proteomes" id="UP000260644"/>
    </source>
</evidence>
<dbReference type="Proteomes" id="UP000260644">
    <property type="component" value="Unassembled WGS sequence"/>
</dbReference>
<name>A0A3E1YI60_9BACT</name>
<organism evidence="4 5">
    <name type="scientific">Chitinophaga silvatica</name>
    <dbReference type="NCBI Taxonomy" id="2282649"/>
    <lineage>
        <taxon>Bacteria</taxon>
        <taxon>Pseudomonadati</taxon>
        <taxon>Bacteroidota</taxon>
        <taxon>Chitinophagia</taxon>
        <taxon>Chitinophagales</taxon>
        <taxon>Chitinophagaceae</taxon>
        <taxon>Chitinophaga</taxon>
    </lineage>
</organism>
<accession>A0A3E1YI60</accession>
<dbReference type="GO" id="GO:0030246">
    <property type="term" value="F:carbohydrate binding"/>
    <property type="evidence" value="ECO:0007669"/>
    <property type="project" value="InterPro"/>
</dbReference>
<dbReference type="Pfam" id="PF01263">
    <property type="entry name" value="Aldose_epim"/>
    <property type="match status" value="1"/>
</dbReference>
<evidence type="ECO:0000256" key="3">
    <source>
        <dbReference type="ARBA" id="ARBA00022837"/>
    </source>
</evidence>
<evidence type="ECO:0000313" key="4">
    <source>
        <dbReference type="EMBL" id="RFS27027.1"/>
    </source>
</evidence>
<dbReference type="GO" id="GO:0016853">
    <property type="term" value="F:isomerase activity"/>
    <property type="evidence" value="ECO:0007669"/>
    <property type="project" value="InterPro"/>
</dbReference>
<keyword evidence="3" id="KW-0106">Calcium</keyword>
<dbReference type="InterPro" id="IPR014718">
    <property type="entry name" value="GH-type_carb-bd"/>
</dbReference>
<dbReference type="EMBL" id="QPMM01000001">
    <property type="protein sequence ID" value="RFS27027.1"/>
    <property type="molecule type" value="Genomic_DNA"/>
</dbReference>
<dbReference type="InterPro" id="IPR008183">
    <property type="entry name" value="Aldose_1/G6P_1-epimerase"/>
</dbReference>
<comment type="cofactor">
    <cofactor evidence="1">
        <name>Ca(2+)</name>
        <dbReference type="ChEBI" id="CHEBI:29108"/>
    </cofactor>
</comment>
<dbReference type="OrthoDB" id="9795355at2"/>
<dbReference type="PANTHER" id="PTHR11122">
    <property type="entry name" value="APOSPORY-ASSOCIATED PROTEIN C-RELATED"/>
    <property type="match status" value="1"/>
</dbReference>
<proteinExistence type="predicted"/>
<dbReference type="InterPro" id="IPR037481">
    <property type="entry name" value="LacX"/>
</dbReference>
<dbReference type="RefSeq" id="WP_116974218.1">
    <property type="nucleotide sequence ID" value="NZ_QPMM01000001.1"/>
</dbReference>
<protein>
    <submittedName>
        <fullName evidence="4">Aldose 1-epimerase family protein</fullName>
    </submittedName>
</protein>
<dbReference type="InterPro" id="IPR011013">
    <property type="entry name" value="Gal_mutarotase_sf_dom"/>
</dbReference>
<gene>
    <name evidence="4" type="ORF">DVR12_01060</name>
</gene>
<dbReference type="SUPFAM" id="SSF74650">
    <property type="entry name" value="Galactose mutarotase-like"/>
    <property type="match status" value="1"/>
</dbReference>
<dbReference type="CDD" id="cd09024">
    <property type="entry name" value="Aldose_epim_lacX"/>
    <property type="match status" value="1"/>
</dbReference>
<keyword evidence="5" id="KW-1185">Reference proteome</keyword>
<comment type="subunit">
    <text evidence="2">Monomer.</text>
</comment>
<dbReference type="AlphaFoldDB" id="A0A3E1YI60"/>
<dbReference type="PANTHER" id="PTHR11122:SF13">
    <property type="entry name" value="GLUCOSE-6-PHOSPHATE 1-EPIMERASE"/>
    <property type="match status" value="1"/>
</dbReference>
<evidence type="ECO:0000256" key="2">
    <source>
        <dbReference type="ARBA" id="ARBA00011245"/>
    </source>
</evidence>
<dbReference type="GO" id="GO:0005975">
    <property type="term" value="P:carbohydrate metabolic process"/>
    <property type="evidence" value="ECO:0007669"/>
    <property type="project" value="InterPro"/>
</dbReference>
<sequence length="289" mass="33067">MIQLTNERLSVEIAKQGAELQSIRRTDWEIDYLWNGDPAFWSKRSPVLFPIVGGLKNNTYEYNGQNYTMGRHGFARDKEFKVIEQSVDKVTFELTDNEETLKVYPFRFVFNVTYQLERNKLIVTYNVRNTDDKVMLFSVGAHPAFRVPLVKDTTYEDYFLRFNKVETTGIWPLSPDGQIESAPVPFLNQVSELPLKKSLFYKDALVFKSLASTTISIKSKLTPHGLTVSYDGFPFMGIWAAKDADFVCIEPWCGIADSVTSSGKLEDKEGILSLEPGNTFTRSWNVELY</sequence>